<keyword evidence="2 4" id="KW-0012">Acyltransferase</keyword>
<reference evidence="5" key="1">
    <citation type="journal article" date="2019" name="Int. J. Syst. Evol. Microbiol.">
        <title>The Global Catalogue of Microorganisms (GCM) 10K type strain sequencing project: providing services to taxonomists for standard genome sequencing and annotation.</title>
        <authorList>
            <consortium name="The Broad Institute Genomics Platform"/>
            <consortium name="The Broad Institute Genome Sequencing Center for Infectious Disease"/>
            <person name="Wu L."/>
            <person name="Ma J."/>
        </authorList>
    </citation>
    <scope>NUCLEOTIDE SEQUENCE [LARGE SCALE GENOMIC DNA]</scope>
    <source>
        <strain evidence="5">IBRC-M 10908</strain>
    </source>
</reference>
<protein>
    <submittedName>
        <fullName evidence="4">GNAT family N-acetyltransferase</fullName>
        <ecNumber evidence="4">2.3.-.-</ecNumber>
    </submittedName>
</protein>
<organism evidence="4 5">
    <name type="scientific">Salininema proteolyticum</name>
    <dbReference type="NCBI Taxonomy" id="1607685"/>
    <lineage>
        <taxon>Bacteria</taxon>
        <taxon>Bacillati</taxon>
        <taxon>Actinomycetota</taxon>
        <taxon>Actinomycetes</taxon>
        <taxon>Glycomycetales</taxon>
        <taxon>Glycomycetaceae</taxon>
        <taxon>Salininema</taxon>
    </lineage>
</organism>
<accession>A0ABV8TX63</accession>
<evidence type="ECO:0000313" key="4">
    <source>
        <dbReference type="EMBL" id="MFC4335074.1"/>
    </source>
</evidence>
<dbReference type="Proteomes" id="UP001595823">
    <property type="component" value="Unassembled WGS sequence"/>
</dbReference>
<proteinExistence type="predicted"/>
<dbReference type="InterPro" id="IPR000182">
    <property type="entry name" value="GNAT_dom"/>
</dbReference>
<dbReference type="EC" id="2.3.-.-" evidence="4"/>
<gene>
    <name evidence="4" type="ORF">ACFPET_07670</name>
</gene>
<dbReference type="Pfam" id="PF00583">
    <property type="entry name" value="Acetyltransf_1"/>
    <property type="match status" value="1"/>
</dbReference>
<dbReference type="PANTHER" id="PTHR43877:SF2">
    <property type="entry name" value="AMINOALKYLPHOSPHONATE N-ACETYLTRANSFERASE-RELATED"/>
    <property type="match status" value="1"/>
</dbReference>
<evidence type="ECO:0000259" key="3">
    <source>
        <dbReference type="PROSITE" id="PS51186"/>
    </source>
</evidence>
<dbReference type="GO" id="GO:0016746">
    <property type="term" value="F:acyltransferase activity"/>
    <property type="evidence" value="ECO:0007669"/>
    <property type="project" value="UniProtKB-KW"/>
</dbReference>
<dbReference type="CDD" id="cd04301">
    <property type="entry name" value="NAT_SF"/>
    <property type="match status" value="1"/>
</dbReference>
<dbReference type="PANTHER" id="PTHR43877">
    <property type="entry name" value="AMINOALKYLPHOSPHONATE N-ACETYLTRANSFERASE-RELATED-RELATED"/>
    <property type="match status" value="1"/>
</dbReference>
<evidence type="ECO:0000256" key="1">
    <source>
        <dbReference type="ARBA" id="ARBA00022679"/>
    </source>
</evidence>
<dbReference type="InterPro" id="IPR016181">
    <property type="entry name" value="Acyl_CoA_acyltransferase"/>
</dbReference>
<feature type="domain" description="N-acetyltransferase" evidence="3">
    <location>
        <begin position="4"/>
        <end position="150"/>
    </location>
</feature>
<dbReference type="EMBL" id="JBHSDK010000012">
    <property type="protein sequence ID" value="MFC4335074.1"/>
    <property type="molecule type" value="Genomic_DNA"/>
</dbReference>
<dbReference type="SUPFAM" id="SSF55729">
    <property type="entry name" value="Acyl-CoA N-acyltransferases (Nat)"/>
    <property type="match status" value="1"/>
</dbReference>
<comment type="caution">
    <text evidence="4">The sequence shown here is derived from an EMBL/GenBank/DDBJ whole genome shotgun (WGS) entry which is preliminary data.</text>
</comment>
<evidence type="ECO:0000256" key="2">
    <source>
        <dbReference type="ARBA" id="ARBA00023315"/>
    </source>
</evidence>
<name>A0ABV8TX63_9ACTN</name>
<dbReference type="PROSITE" id="PS51186">
    <property type="entry name" value="GNAT"/>
    <property type="match status" value="1"/>
</dbReference>
<sequence length="150" mass="16210">MTDIDIRRAVEADIAPIVAMLTDDAIGSTRESPDDLSAYRSAFAAIDSDPSEFLAVAERDGEIVGTLQLSFLPGMSRGGALRAQIEGVRVAGTARGQGLGGTLIRWAVDEARRRGCVLVQLTSDKKRSDAHRFYDRLGFEATHEGYKLAL</sequence>
<keyword evidence="5" id="KW-1185">Reference proteome</keyword>
<keyword evidence="1 4" id="KW-0808">Transferase</keyword>
<evidence type="ECO:0000313" key="5">
    <source>
        <dbReference type="Proteomes" id="UP001595823"/>
    </source>
</evidence>
<dbReference type="RefSeq" id="WP_380619409.1">
    <property type="nucleotide sequence ID" value="NZ_JBHSDK010000012.1"/>
</dbReference>
<dbReference type="InterPro" id="IPR050832">
    <property type="entry name" value="Bact_Acetyltransf"/>
</dbReference>
<dbReference type="Gene3D" id="3.40.630.30">
    <property type="match status" value="1"/>
</dbReference>